<evidence type="ECO:0000256" key="2">
    <source>
        <dbReference type="ARBA" id="ARBA00009347"/>
    </source>
</evidence>
<proteinExistence type="inferred from homology"/>
<dbReference type="Proteomes" id="UP001549320">
    <property type="component" value="Unassembled WGS sequence"/>
</dbReference>
<reference evidence="8 9" key="1">
    <citation type="submission" date="2024-06" db="EMBL/GenBank/DDBJ databases">
        <title>Sorghum-associated microbial communities from plants grown in Nebraska, USA.</title>
        <authorList>
            <person name="Schachtman D."/>
        </authorList>
    </citation>
    <scope>NUCLEOTIDE SEQUENCE [LARGE SCALE GENOMIC DNA]</scope>
    <source>
        <strain evidence="8 9">2709</strain>
    </source>
</reference>
<dbReference type="RefSeq" id="WP_354447922.1">
    <property type="nucleotide sequence ID" value="NZ_JBEPSH010000010.1"/>
</dbReference>
<evidence type="ECO:0000259" key="7">
    <source>
        <dbReference type="Pfam" id="PF02771"/>
    </source>
</evidence>
<dbReference type="Gene3D" id="1.10.540.10">
    <property type="entry name" value="Acyl-CoA dehydrogenase/oxidase, N-terminal domain"/>
    <property type="match status" value="1"/>
</dbReference>
<sequence>MRRDVTYLDAQDETQILLRDAVQDFLSQEHRLERLQQLYHGKSVLDRRLWAAMAEQGWLALRLPEALGGSALEPVHAAIVAEQLGRHAVPEPLLSCAILPALLASRFSEAAGWLPLTQGLLDGSHVSTLAWQEDARSLDPSCVTTKVERRSDGAYMLSGQKIGVACGSFADSLLVTALLDGGLSLWRVAREDQRVSLVESLTSDGASVAVASFDDVPLTHESLLAQGPAVSAALSAALDEALLLAAWQLVGLASAALEITLEYLRTRVQFGQRIGSFQAMQHLSVDVKLQQALARAACQSALRRHAQAPESAAARAAIATAKARASDAALLAGRFGVQAHGAIGFAAEASIGCYLKAALRWAAFLGNGSHHRRQYALHADLHGTSS</sequence>
<dbReference type="Gene3D" id="1.20.140.10">
    <property type="entry name" value="Butyryl-CoA Dehydrogenase, subunit A, domain 3"/>
    <property type="match status" value="1"/>
</dbReference>
<dbReference type="InterPro" id="IPR036250">
    <property type="entry name" value="AcylCo_DH-like_C"/>
</dbReference>
<keyword evidence="4" id="KW-0274">FAD</keyword>
<accession>A0ABV2QF35</accession>
<dbReference type="InterPro" id="IPR037069">
    <property type="entry name" value="AcylCoA_DH/ox_N_sf"/>
</dbReference>
<dbReference type="InterPro" id="IPR009075">
    <property type="entry name" value="AcylCo_DH/oxidase_C"/>
</dbReference>
<evidence type="ECO:0000256" key="1">
    <source>
        <dbReference type="ARBA" id="ARBA00001974"/>
    </source>
</evidence>
<organism evidence="8 9">
    <name type="scientific">Ottowia thiooxydans</name>
    <dbReference type="NCBI Taxonomy" id="219182"/>
    <lineage>
        <taxon>Bacteria</taxon>
        <taxon>Pseudomonadati</taxon>
        <taxon>Pseudomonadota</taxon>
        <taxon>Betaproteobacteria</taxon>
        <taxon>Burkholderiales</taxon>
        <taxon>Comamonadaceae</taxon>
        <taxon>Ottowia</taxon>
    </lineage>
</organism>
<feature type="domain" description="Acyl-CoA dehydrogenase/oxidase N-terminal" evidence="7">
    <location>
        <begin position="13"/>
        <end position="90"/>
    </location>
</feature>
<dbReference type="Pfam" id="PF00441">
    <property type="entry name" value="Acyl-CoA_dh_1"/>
    <property type="match status" value="1"/>
</dbReference>
<gene>
    <name evidence="8" type="ORF">ABIE13_004786</name>
</gene>
<name>A0ABV2QF35_9BURK</name>
<evidence type="ECO:0000259" key="6">
    <source>
        <dbReference type="Pfam" id="PF00441"/>
    </source>
</evidence>
<dbReference type="Gene3D" id="2.40.110.10">
    <property type="entry name" value="Butyryl-CoA Dehydrogenase, subunit A, domain 2"/>
    <property type="match status" value="1"/>
</dbReference>
<comment type="caution">
    <text evidence="8">The sequence shown here is derived from an EMBL/GenBank/DDBJ whole genome shotgun (WGS) entry which is preliminary data.</text>
</comment>
<evidence type="ECO:0000313" key="9">
    <source>
        <dbReference type="Proteomes" id="UP001549320"/>
    </source>
</evidence>
<dbReference type="PANTHER" id="PTHR43884">
    <property type="entry name" value="ACYL-COA DEHYDROGENASE"/>
    <property type="match status" value="1"/>
</dbReference>
<comment type="similarity">
    <text evidence="2">Belongs to the acyl-CoA dehydrogenase family.</text>
</comment>
<protein>
    <submittedName>
        <fullName evidence="8">Alkylation response protein AidB-like acyl-CoA dehydrogenase</fullName>
    </submittedName>
</protein>
<evidence type="ECO:0000313" key="8">
    <source>
        <dbReference type="EMBL" id="MET4579649.1"/>
    </source>
</evidence>
<evidence type="ECO:0000256" key="5">
    <source>
        <dbReference type="ARBA" id="ARBA00023002"/>
    </source>
</evidence>
<evidence type="ECO:0000256" key="4">
    <source>
        <dbReference type="ARBA" id="ARBA00022827"/>
    </source>
</evidence>
<dbReference type="Pfam" id="PF02771">
    <property type="entry name" value="Acyl-CoA_dh_N"/>
    <property type="match status" value="1"/>
</dbReference>
<dbReference type="PANTHER" id="PTHR43884:SF20">
    <property type="entry name" value="ACYL-COA DEHYDROGENASE FADE28"/>
    <property type="match status" value="1"/>
</dbReference>
<dbReference type="InterPro" id="IPR013786">
    <property type="entry name" value="AcylCoA_DH/ox_N"/>
</dbReference>
<keyword evidence="9" id="KW-1185">Reference proteome</keyword>
<dbReference type="InterPro" id="IPR046373">
    <property type="entry name" value="Acyl-CoA_Oxase/DH_mid-dom_sf"/>
</dbReference>
<evidence type="ECO:0000256" key="3">
    <source>
        <dbReference type="ARBA" id="ARBA00022630"/>
    </source>
</evidence>
<dbReference type="SUPFAM" id="SSF56645">
    <property type="entry name" value="Acyl-CoA dehydrogenase NM domain-like"/>
    <property type="match status" value="1"/>
</dbReference>
<keyword evidence="3" id="KW-0285">Flavoprotein</keyword>
<comment type="cofactor">
    <cofactor evidence="1">
        <name>FAD</name>
        <dbReference type="ChEBI" id="CHEBI:57692"/>
    </cofactor>
</comment>
<dbReference type="SUPFAM" id="SSF47203">
    <property type="entry name" value="Acyl-CoA dehydrogenase C-terminal domain-like"/>
    <property type="match status" value="1"/>
</dbReference>
<feature type="domain" description="Acyl-CoA dehydrogenase/oxidase C-terminal" evidence="6">
    <location>
        <begin position="237"/>
        <end position="374"/>
    </location>
</feature>
<keyword evidence="5" id="KW-0560">Oxidoreductase</keyword>
<dbReference type="EMBL" id="JBEPSH010000010">
    <property type="protein sequence ID" value="MET4579649.1"/>
    <property type="molecule type" value="Genomic_DNA"/>
</dbReference>
<dbReference type="InterPro" id="IPR009100">
    <property type="entry name" value="AcylCoA_DH/oxidase_NM_dom_sf"/>
</dbReference>